<comment type="similarity">
    <text evidence="3">Belongs to the Ahb/Nir family.</text>
</comment>
<accession>A0A2U8GPM6</accession>
<evidence type="ECO:0000313" key="8">
    <source>
        <dbReference type="EMBL" id="AWI74956.1"/>
    </source>
</evidence>
<evidence type="ECO:0000259" key="6">
    <source>
        <dbReference type="Pfam" id="PF17805"/>
    </source>
</evidence>
<organism evidence="8 9">
    <name type="scientific">Parazoarcus communis</name>
    <dbReference type="NCBI Taxonomy" id="41977"/>
    <lineage>
        <taxon>Bacteria</taxon>
        <taxon>Pseudomonadati</taxon>
        <taxon>Pseudomonadota</taxon>
        <taxon>Betaproteobacteria</taxon>
        <taxon>Rhodocyclales</taxon>
        <taxon>Zoogloeaceae</taxon>
        <taxon>Parazoarcus</taxon>
    </lineage>
</organism>
<dbReference type="Pfam" id="PF17805">
    <property type="entry name" value="AsnC_trans_reg2"/>
    <property type="match status" value="1"/>
</dbReference>
<dbReference type="EMBL" id="CP022187">
    <property type="protein sequence ID" value="AWI74956.1"/>
    <property type="molecule type" value="Genomic_DNA"/>
</dbReference>
<evidence type="ECO:0000259" key="7">
    <source>
        <dbReference type="Pfam" id="PF22451"/>
    </source>
</evidence>
<evidence type="ECO:0000256" key="3">
    <source>
        <dbReference type="ARBA" id="ARBA00023457"/>
    </source>
</evidence>
<protein>
    <recommendedName>
        <fullName evidence="4">siroheme decarboxylase</fullName>
        <ecNumber evidence="4">4.1.1.111</ecNumber>
    </recommendedName>
</protein>
<feature type="domain" description="Siroheme decarboxylase AsnC-like ligand binding" evidence="6">
    <location>
        <begin position="74"/>
        <end position="165"/>
    </location>
</feature>
<comment type="pathway">
    <text evidence="2">Porphyrin-containing compound metabolism.</text>
</comment>
<dbReference type="AlphaFoldDB" id="A0A2U8GPM6"/>
<evidence type="ECO:0000313" key="9">
    <source>
        <dbReference type="Proteomes" id="UP000244930"/>
    </source>
</evidence>
<dbReference type="InterPro" id="IPR053953">
    <property type="entry name" value="NirdL-like_HTH"/>
</dbReference>
<gene>
    <name evidence="8" type="ORF">CEW83_06720</name>
</gene>
<dbReference type="EC" id="4.1.1.111" evidence="4"/>
<dbReference type="KEGG" id="acom:CEW83_06720"/>
<dbReference type="SUPFAM" id="SSF46785">
    <property type="entry name" value="Winged helix' DNA-binding domain"/>
    <property type="match status" value="1"/>
</dbReference>
<dbReference type="PANTHER" id="PTHR43413">
    <property type="entry name" value="TRANSCRIPTIONAL REGULATOR, ASNC FAMILY"/>
    <property type="match status" value="1"/>
</dbReference>
<dbReference type="PANTHER" id="PTHR43413:SF1">
    <property type="entry name" value="SIROHEME DECARBOXYLASE NIRL SUBUNIT"/>
    <property type="match status" value="1"/>
</dbReference>
<name>A0A2U8GPM6_9RHOO</name>
<keyword evidence="9" id="KW-1185">Reference proteome</keyword>
<dbReference type="InterPro" id="IPR050684">
    <property type="entry name" value="HTH-Siroheme_Decarb"/>
</dbReference>
<proteinExistence type="inferred from homology"/>
<reference evidence="8 9" key="1">
    <citation type="submission" date="2017-06" db="EMBL/GenBank/DDBJ databases">
        <title>Azoarcus.</title>
        <authorList>
            <person name="Woo J.-H."/>
            <person name="Kim H.-S."/>
        </authorList>
    </citation>
    <scope>NUCLEOTIDE SEQUENCE [LARGE SCALE GENOMIC DNA]</scope>
    <source>
        <strain evidence="8 9">TSPY31</strain>
    </source>
</reference>
<dbReference type="InterPro" id="IPR036390">
    <property type="entry name" value="WH_DNA-bd_sf"/>
</dbReference>
<evidence type="ECO:0000256" key="1">
    <source>
        <dbReference type="ARBA" id="ARBA00023239"/>
    </source>
</evidence>
<comment type="catalytic activity">
    <reaction evidence="5">
        <text>siroheme + 2 H(+) = 12,18-didecarboxysiroheme + 2 CO2</text>
        <dbReference type="Rhea" id="RHEA:19093"/>
        <dbReference type="ChEBI" id="CHEBI:15378"/>
        <dbReference type="ChEBI" id="CHEBI:16526"/>
        <dbReference type="ChEBI" id="CHEBI:60052"/>
        <dbReference type="ChEBI" id="CHEBI:140497"/>
        <dbReference type="EC" id="4.1.1.111"/>
    </reaction>
</comment>
<sequence length="172" mass="18680">MTNESVSGVDAGGDELDRRLVLATQQGLPLVPRPYAELASQLGCTEAVVRERLAAMLSSGAIRRIGAVPNHYAIGYTANGMTVWDIDDALVDEVGELVGALGFITHCYRRPRQLPDWPYNLFAMVHAGSREAALERVDEVAALIQTRFPGACRARDVLFSTAILKKTGIRLS</sequence>
<dbReference type="Proteomes" id="UP000244930">
    <property type="component" value="Chromosome"/>
</dbReference>
<evidence type="ECO:0000256" key="4">
    <source>
        <dbReference type="ARBA" id="ARBA00023471"/>
    </source>
</evidence>
<dbReference type="Pfam" id="PF22451">
    <property type="entry name" value="NirdL-like_HTH"/>
    <property type="match status" value="1"/>
</dbReference>
<dbReference type="GO" id="GO:0016829">
    <property type="term" value="F:lyase activity"/>
    <property type="evidence" value="ECO:0007669"/>
    <property type="project" value="UniProtKB-KW"/>
</dbReference>
<feature type="domain" description="Siroheme decarboxylase NirL-like HTH" evidence="7">
    <location>
        <begin position="17"/>
        <end position="63"/>
    </location>
</feature>
<dbReference type="InterPro" id="IPR040523">
    <property type="entry name" value="AsnC_trans_reg2"/>
</dbReference>
<evidence type="ECO:0000256" key="5">
    <source>
        <dbReference type="ARBA" id="ARBA00048470"/>
    </source>
</evidence>
<keyword evidence="1" id="KW-0456">Lyase</keyword>
<evidence type="ECO:0000256" key="2">
    <source>
        <dbReference type="ARBA" id="ARBA00023444"/>
    </source>
</evidence>
<dbReference type="RefSeq" id="WP_108948664.1">
    <property type="nucleotide sequence ID" value="NZ_CP022187.1"/>
</dbReference>
<dbReference type="Gene3D" id="3.30.70.3460">
    <property type="match status" value="1"/>
</dbReference>